<reference evidence="4" key="2">
    <citation type="submission" date="2019-12" db="EMBL/GenBank/DDBJ databases">
        <title>The whole-genome sequencing of Haloarcula japonica strain pws8.</title>
        <authorList>
            <person name="Verma D.K."/>
            <person name="Gopal K."/>
            <person name="Prasad E.S."/>
        </authorList>
    </citation>
    <scope>NUCLEOTIDE SEQUENCE</scope>
    <source>
        <strain evidence="4">Pws8</strain>
    </source>
</reference>
<dbReference type="RefSeq" id="WP_053968419.1">
    <property type="nucleotide sequence ID" value="NZ_LIUF01000004.1"/>
</dbReference>
<name>A0A0M9AHK6_9EURY</name>
<dbReference type="SMART" id="SM01204">
    <property type="entry name" value="FIST_C"/>
    <property type="match status" value="1"/>
</dbReference>
<evidence type="ECO:0000259" key="2">
    <source>
        <dbReference type="SMART" id="SM01204"/>
    </source>
</evidence>
<dbReference type="InterPro" id="IPR019494">
    <property type="entry name" value="FIST_C"/>
</dbReference>
<evidence type="ECO:0000313" key="5">
    <source>
        <dbReference type="Proteomes" id="UP000037729"/>
    </source>
</evidence>
<keyword evidence="5" id="KW-1185">Reference proteome</keyword>
<dbReference type="Proteomes" id="UP000037729">
    <property type="component" value="Unassembled WGS sequence"/>
</dbReference>
<organism evidence="3 5">
    <name type="scientific">Haloarcula rubripromontorii</name>
    <dbReference type="NCBI Taxonomy" id="1705562"/>
    <lineage>
        <taxon>Archaea</taxon>
        <taxon>Methanobacteriati</taxon>
        <taxon>Methanobacteriota</taxon>
        <taxon>Stenosarchaea group</taxon>
        <taxon>Halobacteria</taxon>
        <taxon>Halobacteriales</taxon>
        <taxon>Haloarculaceae</taxon>
        <taxon>Haloarcula</taxon>
    </lineage>
</organism>
<feature type="domain" description="FIST C-domain" evidence="2">
    <location>
        <begin position="235"/>
        <end position="408"/>
    </location>
</feature>
<dbReference type="OrthoDB" id="140075at2157"/>
<comment type="caution">
    <text evidence="3">The sequence shown here is derived from an EMBL/GenBank/DDBJ whole genome shotgun (WGS) entry which is preliminary data.</text>
</comment>
<dbReference type="EMBL" id="WOWB01000001">
    <property type="protein sequence ID" value="NLV07005.1"/>
    <property type="molecule type" value="Genomic_DNA"/>
</dbReference>
<dbReference type="Pfam" id="PF08495">
    <property type="entry name" value="FIST"/>
    <property type="match status" value="1"/>
</dbReference>
<dbReference type="InterPro" id="IPR013702">
    <property type="entry name" value="FIST_domain_N"/>
</dbReference>
<accession>A0A0M9AHK6</accession>
<evidence type="ECO:0008006" key="6">
    <source>
        <dbReference type="Google" id="ProtNLM"/>
    </source>
</evidence>
<reference evidence="3 5" key="1">
    <citation type="submission" date="2015-08" db="EMBL/GenBank/DDBJ databases">
        <title>Genomes of Isolates from Cabo Rojo, PR.</title>
        <authorList>
            <person name="Sanchez-Nieves R.L."/>
            <person name="Montalvo-Rodriguez R."/>
        </authorList>
    </citation>
    <scope>NUCLEOTIDE SEQUENCE [LARGE SCALE GENOMIC DNA]</scope>
    <source>
        <strain evidence="3 5">SL3</strain>
    </source>
</reference>
<dbReference type="Pfam" id="PF10442">
    <property type="entry name" value="FIST_C"/>
    <property type="match status" value="1"/>
</dbReference>
<sequence>MTTEFGTGQATGDSGDAAAMDAIRDAMADISASEPDFCQIFCSPTYDYEAVLWGARSVVGSDTEIVGCSSSGEFTESGSGNGTVTVGVVSSDSMRFFSSLSTELSADPERCLFEAVHDLPASEDPAVEGYPHRTVINLHDGMAGIGNKVTRLTEQYLDDEETPVVGGSAGDDLQLQQTHVFRNDRVETDAVVLALIASEDPLPVTVNHGHEPISEAMTVTRAEGSTVYELDGRPAFEAWRDAIREDAMETYDIDVDELEAGSEDLVMLLGRYELGIESEPDADADGLASRIKTFIESKLISTTGYNIRWPGHTTDTDGPLDFAVAVSEGTEVRVTHSNKSDQVYAVRNAATNAANELRGGNVAGGFVYDCACRAMILGDDFDDAVETIHSAIDAPFAGFETYGEVCSADEDYTGYHNTSSVILLFPE</sequence>
<protein>
    <recommendedName>
        <fullName evidence="6">Histidine kinase</fullName>
    </recommendedName>
</protein>
<feature type="domain" description="FIST" evidence="1">
    <location>
        <begin position="34"/>
        <end position="234"/>
    </location>
</feature>
<dbReference type="EMBL" id="LIUF01000004">
    <property type="protein sequence ID" value="KOX92207.1"/>
    <property type="molecule type" value="Genomic_DNA"/>
</dbReference>
<dbReference type="STRING" id="1705562.AMS69_12570"/>
<evidence type="ECO:0000313" key="3">
    <source>
        <dbReference type="EMBL" id="KOX92207.1"/>
    </source>
</evidence>
<evidence type="ECO:0000313" key="4">
    <source>
        <dbReference type="EMBL" id="NLV07005.1"/>
    </source>
</evidence>
<dbReference type="SMART" id="SM00897">
    <property type="entry name" value="FIST"/>
    <property type="match status" value="1"/>
</dbReference>
<dbReference type="Proteomes" id="UP000610611">
    <property type="component" value="Unassembled WGS sequence"/>
</dbReference>
<dbReference type="AlphaFoldDB" id="A0A0M9AHK6"/>
<dbReference type="PATRIC" id="fig|1705562.3.peg.3094"/>
<dbReference type="PANTHER" id="PTHR40252">
    <property type="entry name" value="BLR0328 PROTEIN"/>
    <property type="match status" value="1"/>
</dbReference>
<evidence type="ECO:0000259" key="1">
    <source>
        <dbReference type="SMART" id="SM00897"/>
    </source>
</evidence>
<dbReference type="PANTHER" id="PTHR40252:SF2">
    <property type="entry name" value="BLR0328 PROTEIN"/>
    <property type="match status" value="1"/>
</dbReference>
<proteinExistence type="predicted"/>
<gene>
    <name evidence="3" type="ORF">AMS69_12570</name>
    <name evidence="4" type="ORF">GOC83_12790</name>
</gene>